<keyword evidence="2" id="KW-1185">Reference proteome</keyword>
<protein>
    <submittedName>
        <fullName evidence="1">Uncharacterized protein</fullName>
    </submittedName>
</protein>
<dbReference type="STRING" id="288992.SAMN04488522_1021415"/>
<name>A0A1M5BYL1_9SPHI</name>
<gene>
    <name evidence="1" type="ORF">SAMN04488522_1021415</name>
</gene>
<dbReference type="EMBL" id="FQUQ01000002">
    <property type="protein sequence ID" value="SHF47618.1"/>
    <property type="molecule type" value="Genomic_DNA"/>
</dbReference>
<dbReference type="Proteomes" id="UP000184287">
    <property type="component" value="Unassembled WGS sequence"/>
</dbReference>
<reference evidence="2" key="1">
    <citation type="submission" date="2016-11" db="EMBL/GenBank/DDBJ databases">
        <authorList>
            <person name="Varghese N."/>
            <person name="Submissions S."/>
        </authorList>
    </citation>
    <scope>NUCLEOTIDE SEQUENCE [LARGE SCALE GENOMIC DNA]</scope>
    <source>
        <strain evidence="2">DSM 16990</strain>
    </source>
</reference>
<evidence type="ECO:0000313" key="2">
    <source>
        <dbReference type="Proteomes" id="UP000184287"/>
    </source>
</evidence>
<proteinExistence type="predicted"/>
<dbReference type="AlphaFoldDB" id="A0A1M5BYL1"/>
<evidence type="ECO:0000313" key="1">
    <source>
        <dbReference type="EMBL" id="SHF47618.1"/>
    </source>
</evidence>
<accession>A0A1M5BYL1</accession>
<organism evidence="1 2">
    <name type="scientific">Pedobacter caeni</name>
    <dbReference type="NCBI Taxonomy" id="288992"/>
    <lineage>
        <taxon>Bacteria</taxon>
        <taxon>Pseudomonadati</taxon>
        <taxon>Bacteroidota</taxon>
        <taxon>Sphingobacteriia</taxon>
        <taxon>Sphingobacteriales</taxon>
        <taxon>Sphingobacteriaceae</taxon>
        <taxon>Pedobacter</taxon>
    </lineage>
</organism>
<sequence>MASKEHKLQVGSFIFSKGETLDVGGGNYFRTHHYNAIHRVIRIDGDLVKVVPLVLWSFEDKPIATEDDFETYTKAYELLKKNITTMTITAVDADDLYREEGTDSASHTQGLLKKYPQLRKSYYWYAALSPSKANIPVPRDRENLQLYLMGVYSAKGIIKNRKLARYNDILPDDNIPEYFENSGDDIDLIINGK</sequence>